<dbReference type="KEGG" id="aant:HUK68_16570"/>
<evidence type="ECO:0000256" key="2">
    <source>
        <dbReference type="ARBA" id="ARBA00023026"/>
    </source>
</evidence>
<sequence>MSSSPASPSPWAPLALSRNEAQAYTALAQRALALPLHCAGGDWQGRLHPVIAPAWPAAAPGDTFASIEWAGALLQLQLPAAAAQQLLSALLDGAALPEMPADMQAATFEAALGELLARLEALGRGAPRIVATTIGQAPAALPHAFAWRLDAATGMQALAGMLRTDGLGLLLLAGLVAGLPAQDGALASDALQVQLHLDIGYARLEARELQQLAPGDVLLMERSFLAGERVLWLQAPGAGGLHVQLPPPDAAPHAPFLTVVQSWTHAMPDLDTPLQDAADLLAIPVRLSFDLGEITLTLAELRALQPGQAIRLGHPVAGAVRIRANGALVGEGELVEIDGHLGVALRRLAPPSRGPADGRPADGRPADEPAEAAEEE</sequence>
<dbReference type="Pfam" id="PF01052">
    <property type="entry name" value="FliMN_C"/>
    <property type="match status" value="1"/>
</dbReference>
<evidence type="ECO:0000256" key="1">
    <source>
        <dbReference type="ARBA" id="ARBA00009226"/>
    </source>
</evidence>
<dbReference type="GO" id="GO:0050918">
    <property type="term" value="P:positive chemotaxis"/>
    <property type="evidence" value="ECO:0007669"/>
    <property type="project" value="TreeGrafter"/>
</dbReference>
<dbReference type="AlphaFoldDB" id="A0A6N1X4W9"/>
<dbReference type="InterPro" id="IPR003283">
    <property type="entry name" value="T3SS_OMP_SpaO"/>
</dbReference>
<keyword evidence="2" id="KW-0843">Virulence</keyword>
<dbReference type="PRINTS" id="PR01339">
    <property type="entry name" value="TYPE3OMOPROT"/>
</dbReference>
<dbReference type="PANTHER" id="PTHR30034">
    <property type="entry name" value="FLAGELLAR MOTOR SWITCH PROTEIN FLIM"/>
    <property type="match status" value="1"/>
</dbReference>
<dbReference type="NCBIfam" id="TIGR02551">
    <property type="entry name" value="SpaO_YscQ"/>
    <property type="match status" value="1"/>
</dbReference>
<dbReference type="SUPFAM" id="SSF101801">
    <property type="entry name" value="Surface presentation of antigens (SPOA)"/>
    <property type="match status" value="1"/>
</dbReference>
<accession>A0A6N1X4W9</accession>
<dbReference type="InterPro" id="IPR001543">
    <property type="entry name" value="FliN-like_C"/>
</dbReference>
<dbReference type="Gene3D" id="2.30.330.10">
    <property type="entry name" value="SpoA-like"/>
    <property type="match status" value="1"/>
</dbReference>
<gene>
    <name evidence="5" type="primary">sctQ</name>
    <name evidence="5" type="ORF">HUK68_16570</name>
</gene>
<dbReference type="RefSeq" id="WP_175505191.1">
    <property type="nucleotide sequence ID" value="NZ_CP054840.1"/>
</dbReference>
<proteinExistence type="inferred from homology"/>
<keyword evidence="6" id="KW-1185">Reference proteome</keyword>
<evidence type="ECO:0000313" key="6">
    <source>
        <dbReference type="Proteomes" id="UP000509579"/>
    </source>
</evidence>
<dbReference type="EMBL" id="CP054840">
    <property type="protein sequence ID" value="QKV54391.1"/>
    <property type="molecule type" value="Genomic_DNA"/>
</dbReference>
<dbReference type="InterPro" id="IPR036429">
    <property type="entry name" value="SpoA-like_sf"/>
</dbReference>
<protein>
    <submittedName>
        <fullName evidence="5">Type III secretion system cytoplasmic ring protein SctQ</fullName>
    </submittedName>
</protein>
<name>A0A6N1X4W9_9BURK</name>
<dbReference type="GO" id="GO:0071978">
    <property type="term" value="P:bacterial-type flagellum-dependent swarming motility"/>
    <property type="evidence" value="ECO:0007669"/>
    <property type="project" value="TreeGrafter"/>
</dbReference>
<organism evidence="5 6">
    <name type="scientific">Comamonas antarctica</name>
    <dbReference type="NCBI Taxonomy" id="2743470"/>
    <lineage>
        <taxon>Bacteria</taxon>
        <taxon>Pseudomonadati</taxon>
        <taxon>Pseudomonadota</taxon>
        <taxon>Betaproteobacteria</taxon>
        <taxon>Burkholderiales</taxon>
        <taxon>Comamonadaceae</taxon>
        <taxon>Comamonas</taxon>
    </lineage>
</organism>
<dbReference type="InterPro" id="IPR013385">
    <property type="entry name" value="T3SS_SpaO/YscQ/SpaO"/>
</dbReference>
<dbReference type="PANTHER" id="PTHR30034:SF6">
    <property type="entry name" value="YOP PROTEINS TRANSLOCATION PROTEIN Q"/>
    <property type="match status" value="1"/>
</dbReference>
<feature type="region of interest" description="Disordered" evidence="3">
    <location>
        <begin position="348"/>
        <end position="376"/>
    </location>
</feature>
<evidence type="ECO:0000256" key="3">
    <source>
        <dbReference type="SAM" id="MobiDB-lite"/>
    </source>
</evidence>
<evidence type="ECO:0000313" key="5">
    <source>
        <dbReference type="EMBL" id="QKV54391.1"/>
    </source>
</evidence>
<dbReference type="GO" id="GO:0030254">
    <property type="term" value="P:protein secretion by the type III secretion system"/>
    <property type="evidence" value="ECO:0007669"/>
    <property type="project" value="InterPro"/>
</dbReference>
<reference evidence="5 6" key="1">
    <citation type="submission" date="2020-06" db="EMBL/GenBank/DDBJ databases">
        <title>Acidovorax antarctica sp. nov., isolated from Corinth ice sheet soil, Antarctic Fields Peninsula.</title>
        <authorList>
            <person name="Xu Q."/>
            <person name="Peng F."/>
        </authorList>
    </citation>
    <scope>NUCLEOTIDE SEQUENCE [LARGE SCALE GENOMIC DNA]</scope>
    <source>
        <strain evidence="5 6">16-35-5</strain>
    </source>
</reference>
<feature type="domain" description="Flagellar motor switch protein FliN-like C-terminal" evidence="4">
    <location>
        <begin position="279"/>
        <end position="347"/>
    </location>
</feature>
<evidence type="ECO:0000259" key="4">
    <source>
        <dbReference type="Pfam" id="PF01052"/>
    </source>
</evidence>
<comment type="similarity">
    <text evidence="1">Belongs to the FliN/MopA/SpaO family.</text>
</comment>
<dbReference type="Proteomes" id="UP000509579">
    <property type="component" value="Chromosome"/>
</dbReference>